<keyword evidence="2" id="KW-1185">Reference proteome</keyword>
<evidence type="ECO:0000313" key="1">
    <source>
        <dbReference type="EMBL" id="MED6234492.1"/>
    </source>
</evidence>
<dbReference type="Proteomes" id="UP001345963">
    <property type="component" value="Unassembled WGS sequence"/>
</dbReference>
<organism evidence="1 2">
    <name type="scientific">Ataeniobius toweri</name>
    <dbReference type="NCBI Taxonomy" id="208326"/>
    <lineage>
        <taxon>Eukaryota</taxon>
        <taxon>Metazoa</taxon>
        <taxon>Chordata</taxon>
        <taxon>Craniata</taxon>
        <taxon>Vertebrata</taxon>
        <taxon>Euteleostomi</taxon>
        <taxon>Actinopterygii</taxon>
        <taxon>Neopterygii</taxon>
        <taxon>Teleostei</taxon>
        <taxon>Neoteleostei</taxon>
        <taxon>Acanthomorphata</taxon>
        <taxon>Ovalentaria</taxon>
        <taxon>Atherinomorphae</taxon>
        <taxon>Cyprinodontiformes</taxon>
        <taxon>Goodeidae</taxon>
        <taxon>Ataeniobius</taxon>
    </lineage>
</organism>
<gene>
    <name evidence="1" type="ORF">ATANTOWER_031729</name>
</gene>
<evidence type="ECO:0000313" key="2">
    <source>
        <dbReference type="Proteomes" id="UP001345963"/>
    </source>
</evidence>
<name>A0ABU7A918_9TELE</name>
<protein>
    <submittedName>
        <fullName evidence="1">Uncharacterized protein</fullName>
    </submittedName>
</protein>
<dbReference type="EMBL" id="JAHUTI010009016">
    <property type="protein sequence ID" value="MED6234492.1"/>
    <property type="molecule type" value="Genomic_DNA"/>
</dbReference>
<reference evidence="1 2" key="1">
    <citation type="submission" date="2021-07" db="EMBL/GenBank/DDBJ databases">
        <authorList>
            <person name="Palmer J.M."/>
        </authorList>
    </citation>
    <scope>NUCLEOTIDE SEQUENCE [LARGE SCALE GENOMIC DNA]</scope>
    <source>
        <strain evidence="1 2">AT_MEX2019</strain>
        <tissue evidence="1">Muscle</tissue>
    </source>
</reference>
<accession>A0ABU7A918</accession>
<sequence length="99" mass="11246">MVNIEQHVKVQRVLQVYQIYMHYSGGGHEKHSMTSLISFCLFFKSLTDASSPPPVTSCRPVGGWGYSVLVRSCKKEVKCMKQSKWLLRKVTMEAAQPPE</sequence>
<comment type="caution">
    <text evidence="1">The sequence shown here is derived from an EMBL/GenBank/DDBJ whole genome shotgun (WGS) entry which is preliminary data.</text>
</comment>
<proteinExistence type="predicted"/>